<feature type="compositionally biased region" description="Polar residues" evidence="1">
    <location>
        <begin position="328"/>
        <end position="337"/>
    </location>
</feature>
<dbReference type="EMBL" id="BEZZ01011306">
    <property type="protein sequence ID" value="GCC38868.1"/>
    <property type="molecule type" value="Genomic_DNA"/>
</dbReference>
<dbReference type="OrthoDB" id="6273691at2759"/>
<sequence length="355" mass="36217">PRSYVESVVRTAAVGASPVQVPAPPSQSYLVETLSRSVPCEPLFAGPSPITSSSPLHSMERSFIVGSSPGDTNGHGVTLAHPSLDSSLRSASFSQPSYAESSYFNNSLSDPSAPGTGSSSGSFVIAPDSSLSLGAPPQERSATQCPQPLQRTVATNTPPSPSLGRRMMSAGAPGSPGMSRHQGSPHGVGAGPSSSPILSRYPGIVSASAPVTPSSPITEPYRFSTLTGQLEQQYPPLSRQASSTGYVSPATPTFPVSPAYYNSSTPVPTSSSPVQAVPGGSSPSLSFTAAIPQPALPEKRRMSSGDRANSSTNYATVNGKATAGMPSAVTSASSRSAPTVAFSHTLPDFSKLSLH</sequence>
<reference evidence="2 3" key="1">
    <citation type="journal article" date="2018" name="Nat. Ecol. Evol.">
        <title>Shark genomes provide insights into elasmobranch evolution and the origin of vertebrates.</title>
        <authorList>
            <person name="Hara Y"/>
            <person name="Yamaguchi K"/>
            <person name="Onimaru K"/>
            <person name="Kadota M"/>
            <person name="Koyanagi M"/>
            <person name="Keeley SD"/>
            <person name="Tatsumi K"/>
            <person name="Tanaka K"/>
            <person name="Motone F"/>
            <person name="Kageyama Y"/>
            <person name="Nozu R"/>
            <person name="Adachi N"/>
            <person name="Nishimura O"/>
            <person name="Nakagawa R"/>
            <person name="Tanegashima C"/>
            <person name="Kiyatake I"/>
            <person name="Matsumoto R"/>
            <person name="Murakumo K"/>
            <person name="Nishida K"/>
            <person name="Terakita A"/>
            <person name="Kuratani S"/>
            <person name="Sato K"/>
            <person name="Hyodo S Kuraku.S."/>
        </authorList>
    </citation>
    <scope>NUCLEOTIDE SEQUENCE [LARGE SCALE GENOMIC DNA]</scope>
</reference>
<feature type="compositionally biased region" description="Low complexity" evidence="1">
    <location>
        <begin position="109"/>
        <end position="122"/>
    </location>
</feature>
<feature type="compositionally biased region" description="Polar residues" evidence="1">
    <location>
        <begin position="306"/>
        <end position="316"/>
    </location>
</feature>
<dbReference type="GO" id="GO:0010761">
    <property type="term" value="P:fibroblast migration"/>
    <property type="evidence" value="ECO:0007669"/>
    <property type="project" value="TreeGrafter"/>
</dbReference>
<name>A0A401T8A2_CHIPU</name>
<dbReference type="InterPro" id="IPR051484">
    <property type="entry name" value="Tensin_PTEN_phosphatase"/>
</dbReference>
<evidence type="ECO:0000256" key="1">
    <source>
        <dbReference type="SAM" id="MobiDB-lite"/>
    </source>
</evidence>
<evidence type="ECO:0000313" key="3">
    <source>
        <dbReference type="Proteomes" id="UP000287033"/>
    </source>
</evidence>
<dbReference type="STRING" id="137246.A0A401T8A2"/>
<feature type="non-terminal residue" evidence="2">
    <location>
        <position position="355"/>
    </location>
</feature>
<dbReference type="PANTHER" id="PTHR45734">
    <property type="entry name" value="TENSIN"/>
    <property type="match status" value="1"/>
</dbReference>
<feature type="compositionally biased region" description="Low complexity" evidence="1">
    <location>
        <begin position="263"/>
        <end position="274"/>
    </location>
</feature>
<dbReference type="OMA" id="HSMERSF"/>
<gene>
    <name evidence="2" type="ORF">chiPu_0022791</name>
</gene>
<dbReference type="Proteomes" id="UP000287033">
    <property type="component" value="Unassembled WGS sequence"/>
</dbReference>
<accession>A0A401T8A2</accession>
<feature type="region of interest" description="Disordered" evidence="1">
    <location>
        <begin position="100"/>
        <end position="193"/>
    </location>
</feature>
<keyword evidence="3" id="KW-1185">Reference proteome</keyword>
<dbReference type="AlphaFoldDB" id="A0A401T8A2"/>
<evidence type="ECO:0000313" key="2">
    <source>
        <dbReference type="EMBL" id="GCC38868.1"/>
    </source>
</evidence>
<protein>
    <submittedName>
        <fullName evidence="2">Uncharacterized protein</fullName>
    </submittedName>
</protein>
<feature type="compositionally biased region" description="Polar residues" evidence="1">
    <location>
        <begin position="140"/>
        <end position="157"/>
    </location>
</feature>
<comment type="caution">
    <text evidence="2">The sequence shown here is derived from an EMBL/GenBank/DDBJ whole genome shotgun (WGS) entry which is preliminary data.</text>
</comment>
<dbReference type="PANTHER" id="PTHR45734:SF3">
    <property type="entry name" value="TENSIN-1"/>
    <property type="match status" value="1"/>
</dbReference>
<organism evidence="2 3">
    <name type="scientific">Chiloscyllium punctatum</name>
    <name type="common">Brownbanded bambooshark</name>
    <name type="synonym">Hemiscyllium punctatum</name>
    <dbReference type="NCBI Taxonomy" id="137246"/>
    <lineage>
        <taxon>Eukaryota</taxon>
        <taxon>Metazoa</taxon>
        <taxon>Chordata</taxon>
        <taxon>Craniata</taxon>
        <taxon>Vertebrata</taxon>
        <taxon>Chondrichthyes</taxon>
        <taxon>Elasmobranchii</taxon>
        <taxon>Galeomorphii</taxon>
        <taxon>Galeoidea</taxon>
        <taxon>Orectolobiformes</taxon>
        <taxon>Hemiscylliidae</taxon>
        <taxon>Chiloscyllium</taxon>
    </lineage>
</organism>
<feature type="region of interest" description="Disordered" evidence="1">
    <location>
        <begin position="263"/>
        <end position="340"/>
    </location>
</feature>
<dbReference type="GO" id="GO:0005925">
    <property type="term" value="C:focal adhesion"/>
    <property type="evidence" value="ECO:0007669"/>
    <property type="project" value="TreeGrafter"/>
</dbReference>
<feature type="non-terminal residue" evidence="2">
    <location>
        <position position="1"/>
    </location>
</feature>
<feature type="region of interest" description="Disordered" evidence="1">
    <location>
        <begin position="61"/>
        <end position="81"/>
    </location>
</feature>
<proteinExistence type="predicted"/>